<feature type="binding site" evidence="10">
    <location>
        <begin position="9"/>
        <end position="16"/>
    </location>
    <ligand>
        <name>ATP</name>
        <dbReference type="ChEBI" id="CHEBI:30616"/>
    </ligand>
</feature>
<protein>
    <recommendedName>
        <fullName evidence="10">tRNA dimethylallyltransferase</fullName>
        <ecNumber evidence="10">2.5.1.75</ecNumber>
    </recommendedName>
    <alternativeName>
        <fullName evidence="10">Dimethylallyl diphosphate:tRNA dimethylallyltransferase</fullName>
        <shortName evidence="10">DMAPP:tRNA dimethylallyltransferase</shortName>
        <shortName evidence="10">DMATase</shortName>
    </alternativeName>
    <alternativeName>
        <fullName evidence="10">Isopentenyl-diphosphate:tRNA isopentenyltransferase</fullName>
        <shortName evidence="10">IPP transferase</shortName>
        <shortName evidence="10">IPPT</shortName>
        <shortName evidence="10">IPTase</shortName>
    </alternativeName>
</protein>
<keyword evidence="7 10" id="KW-0067">ATP-binding</keyword>
<feature type="site" description="Interaction with substrate tRNA" evidence="10">
    <location>
        <position position="100"/>
    </location>
</feature>
<dbReference type="SUPFAM" id="SSF52540">
    <property type="entry name" value="P-loop containing nucleoside triphosphate hydrolases"/>
    <property type="match status" value="1"/>
</dbReference>
<proteinExistence type="inferred from homology"/>
<dbReference type="GO" id="GO:0052381">
    <property type="term" value="F:tRNA dimethylallyltransferase activity"/>
    <property type="evidence" value="ECO:0007669"/>
    <property type="project" value="UniProtKB-UniRule"/>
</dbReference>
<dbReference type="NCBIfam" id="TIGR00174">
    <property type="entry name" value="miaA"/>
    <property type="match status" value="1"/>
</dbReference>
<dbReference type="PANTHER" id="PTHR11088">
    <property type="entry name" value="TRNA DIMETHYLALLYLTRANSFERASE"/>
    <property type="match status" value="1"/>
</dbReference>
<name>A0A1F5NQA4_9BACT</name>
<dbReference type="Proteomes" id="UP000176233">
    <property type="component" value="Unassembled WGS sequence"/>
</dbReference>
<evidence type="ECO:0000256" key="8">
    <source>
        <dbReference type="ARBA" id="ARBA00022842"/>
    </source>
</evidence>
<dbReference type="EC" id="2.5.1.75" evidence="10"/>
<keyword evidence="6 10" id="KW-0547">Nucleotide-binding</keyword>
<dbReference type="HAMAP" id="MF_00185">
    <property type="entry name" value="IPP_trans"/>
    <property type="match status" value="1"/>
</dbReference>
<comment type="caution">
    <text evidence="10">Lacks conserved residue(s) required for the propagation of feature annotation.</text>
</comment>
<organism evidence="14 15">
    <name type="scientific">Candidatus Doudnabacteria bacterium RIFCSPHIGHO2_01_FULL_45_18</name>
    <dbReference type="NCBI Taxonomy" id="1817823"/>
    <lineage>
        <taxon>Bacteria</taxon>
        <taxon>Candidatus Doudnaibacteriota</taxon>
    </lineage>
</organism>
<evidence type="ECO:0000313" key="14">
    <source>
        <dbReference type="EMBL" id="OGE79704.1"/>
    </source>
</evidence>
<evidence type="ECO:0000256" key="3">
    <source>
        <dbReference type="ARBA" id="ARBA00005842"/>
    </source>
</evidence>
<comment type="similarity">
    <text evidence="3 10 13">Belongs to the IPP transferase family.</text>
</comment>
<dbReference type="InterPro" id="IPR018022">
    <property type="entry name" value="IPT"/>
</dbReference>
<feature type="site" description="Interaction with substrate tRNA" evidence="10">
    <location>
        <position position="123"/>
    </location>
</feature>
<evidence type="ECO:0000256" key="12">
    <source>
        <dbReference type="RuleBase" id="RU003784"/>
    </source>
</evidence>
<accession>A0A1F5NQA4</accession>
<evidence type="ECO:0000256" key="2">
    <source>
        <dbReference type="ARBA" id="ARBA00003213"/>
    </source>
</evidence>
<feature type="region of interest" description="Interaction with substrate tRNA" evidence="10">
    <location>
        <begin position="34"/>
        <end position="37"/>
    </location>
</feature>
<evidence type="ECO:0000256" key="9">
    <source>
        <dbReference type="ARBA" id="ARBA00049563"/>
    </source>
</evidence>
<comment type="subunit">
    <text evidence="10">Monomer.</text>
</comment>
<sequence length="300" mass="34135">MSKLIVILGPTSSGKSSLAINLAQKFHGEIISADSRQVYNGMDLGTGKVTKAEQKLIPHHLLDVISPKKQFTVAHFKPLAQKAIAKIHKHNKLPFLVGGTPFYIYAVIDDLQIPEVAPNIKLRKSLRNKSTAQLFVILKKLDPRRAKSIDRHNPRRLVRAIEIIKSTGKAVLLLSIPTAVEGSLILGIKKDQNELYKLIDQRLEARLKQGLVAEVKKLLKQGVTHKRLQEMGLKYRFVSLYLQGHLTYDQMVTQLKSAIHKFSKRQMTWFRTDQRIRWITTEKQAEKLIKGYLSATIRKI</sequence>
<comment type="cofactor">
    <cofactor evidence="1 10">
        <name>Mg(2+)</name>
        <dbReference type="ChEBI" id="CHEBI:18420"/>
    </cofactor>
</comment>
<feature type="binding site" evidence="10">
    <location>
        <begin position="11"/>
        <end position="16"/>
    </location>
    <ligand>
        <name>substrate</name>
    </ligand>
</feature>
<dbReference type="EMBL" id="MFEJ01000031">
    <property type="protein sequence ID" value="OGE79704.1"/>
    <property type="molecule type" value="Genomic_DNA"/>
</dbReference>
<evidence type="ECO:0000256" key="6">
    <source>
        <dbReference type="ARBA" id="ARBA00022741"/>
    </source>
</evidence>
<comment type="catalytic activity">
    <reaction evidence="9 10 11">
        <text>adenosine(37) in tRNA + dimethylallyl diphosphate = N(6)-dimethylallyladenosine(37) in tRNA + diphosphate</text>
        <dbReference type="Rhea" id="RHEA:26482"/>
        <dbReference type="Rhea" id="RHEA-COMP:10162"/>
        <dbReference type="Rhea" id="RHEA-COMP:10375"/>
        <dbReference type="ChEBI" id="CHEBI:33019"/>
        <dbReference type="ChEBI" id="CHEBI:57623"/>
        <dbReference type="ChEBI" id="CHEBI:74411"/>
        <dbReference type="ChEBI" id="CHEBI:74415"/>
        <dbReference type="EC" id="2.5.1.75"/>
    </reaction>
</comment>
<keyword evidence="8 10" id="KW-0460">Magnesium</keyword>
<dbReference type="GO" id="GO:0005524">
    <property type="term" value="F:ATP binding"/>
    <property type="evidence" value="ECO:0007669"/>
    <property type="project" value="UniProtKB-UniRule"/>
</dbReference>
<evidence type="ECO:0000256" key="13">
    <source>
        <dbReference type="RuleBase" id="RU003785"/>
    </source>
</evidence>
<comment type="caution">
    <text evidence="14">The sequence shown here is derived from an EMBL/GenBank/DDBJ whole genome shotgun (WGS) entry which is preliminary data.</text>
</comment>
<dbReference type="PANTHER" id="PTHR11088:SF60">
    <property type="entry name" value="TRNA DIMETHYLALLYLTRANSFERASE"/>
    <property type="match status" value="1"/>
</dbReference>
<dbReference type="Pfam" id="PF01715">
    <property type="entry name" value="IPPT"/>
    <property type="match status" value="1"/>
</dbReference>
<evidence type="ECO:0000313" key="15">
    <source>
        <dbReference type="Proteomes" id="UP000176233"/>
    </source>
</evidence>
<evidence type="ECO:0000256" key="7">
    <source>
        <dbReference type="ARBA" id="ARBA00022840"/>
    </source>
</evidence>
<evidence type="ECO:0000256" key="5">
    <source>
        <dbReference type="ARBA" id="ARBA00022694"/>
    </source>
</evidence>
<evidence type="ECO:0000256" key="4">
    <source>
        <dbReference type="ARBA" id="ARBA00022679"/>
    </source>
</evidence>
<comment type="function">
    <text evidence="2 10 12">Catalyzes the transfer of a dimethylallyl group onto the adenine at position 37 in tRNAs that read codons beginning with uridine, leading to the formation of N6-(dimethylallyl)adenosine (i(6)A).</text>
</comment>
<dbReference type="InterPro" id="IPR039657">
    <property type="entry name" value="Dimethylallyltransferase"/>
</dbReference>
<keyword evidence="5 10" id="KW-0819">tRNA processing</keyword>
<evidence type="ECO:0000256" key="10">
    <source>
        <dbReference type="HAMAP-Rule" id="MF_00185"/>
    </source>
</evidence>
<evidence type="ECO:0000256" key="11">
    <source>
        <dbReference type="RuleBase" id="RU003783"/>
    </source>
</evidence>
<dbReference type="Gene3D" id="1.10.20.140">
    <property type="match status" value="1"/>
</dbReference>
<dbReference type="AlphaFoldDB" id="A0A1F5NQA4"/>
<reference evidence="14 15" key="1">
    <citation type="journal article" date="2016" name="Nat. Commun.">
        <title>Thousands of microbial genomes shed light on interconnected biogeochemical processes in an aquifer system.</title>
        <authorList>
            <person name="Anantharaman K."/>
            <person name="Brown C.T."/>
            <person name="Hug L.A."/>
            <person name="Sharon I."/>
            <person name="Castelle C.J."/>
            <person name="Probst A.J."/>
            <person name="Thomas B.C."/>
            <person name="Singh A."/>
            <person name="Wilkins M.J."/>
            <person name="Karaoz U."/>
            <person name="Brodie E.L."/>
            <person name="Williams K.H."/>
            <person name="Hubbard S.S."/>
            <person name="Banfield J.F."/>
        </authorList>
    </citation>
    <scope>NUCLEOTIDE SEQUENCE [LARGE SCALE GENOMIC DNA]</scope>
</reference>
<dbReference type="InterPro" id="IPR027417">
    <property type="entry name" value="P-loop_NTPase"/>
</dbReference>
<evidence type="ECO:0000256" key="1">
    <source>
        <dbReference type="ARBA" id="ARBA00001946"/>
    </source>
</evidence>
<dbReference type="GO" id="GO:0006400">
    <property type="term" value="P:tRNA modification"/>
    <property type="evidence" value="ECO:0007669"/>
    <property type="project" value="TreeGrafter"/>
</dbReference>
<keyword evidence="4 10" id="KW-0808">Transferase</keyword>
<dbReference type="Gene3D" id="3.40.50.300">
    <property type="entry name" value="P-loop containing nucleotide triphosphate hydrolases"/>
    <property type="match status" value="1"/>
</dbReference>
<gene>
    <name evidence="10" type="primary">miaA</name>
    <name evidence="14" type="ORF">A2660_02970</name>
</gene>